<protein>
    <submittedName>
        <fullName evidence="1">Uncharacterized protein</fullName>
    </submittedName>
</protein>
<reference evidence="2" key="1">
    <citation type="submission" date="2019-07" db="EMBL/GenBank/DDBJ databases">
        <title>Bacillus alkalisoli sp. nov. isolated from saline soil.</title>
        <authorList>
            <person name="Sun J.-Q."/>
            <person name="Xu L."/>
        </authorList>
    </citation>
    <scope>NUCLEOTIDE SEQUENCE [LARGE SCALE GENOMIC DNA]</scope>
    <source>
        <strain evidence="2">M4U3P1</strain>
    </source>
</reference>
<sequence length="150" mass="17329">MYENGQYRNGYGYTEPHSMAVQGQGQGYGMNMQGNSPMVQGQMMQQAQGGPHIKDLCKQYSMHFVQLQMTDGTTQEGIIINQDDDTITLLMPEEDQREQAHQGDMRQPWYGGGPGYGYGYGYGVPRRFRRFYRRTLPYYLIGSLLFPYFY</sequence>
<dbReference type="EMBL" id="CP041372">
    <property type="protein sequence ID" value="QKS71607.1"/>
    <property type="molecule type" value="Genomic_DNA"/>
</dbReference>
<dbReference type="KEGG" id="psua:FLK61_33515"/>
<dbReference type="Proteomes" id="UP000318138">
    <property type="component" value="Chromosome"/>
</dbReference>
<keyword evidence="2" id="KW-1185">Reference proteome</keyword>
<dbReference type="AlphaFoldDB" id="A0A859FEU4"/>
<name>A0A859FEU4_9BACI</name>
<evidence type="ECO:0000313" key="1">
    <source>
        <dbReference type="EMBL" id="QKS71607.1"/>
    </source>
</evidence>
<dbReference type="RefSeq" id="WP_176009641.1">
    <property type="nucleotide sequence ID" value="NZ_CP041372.2"/>
</dbReference>
<accession>A0A859FEU4</accession>
<organism evidence="1 2">
    <name type="scientific">Paenalkalicoccus suaedae</name>
    <dbReference type="NCBI Taxonomy" id="2592382"/>
    <lineage>
        <taxon>Bacteria</taxon>
        <taxon>Bacillati</taxon>
        <taxon>Bacillota</taxon>
        <taxon>Bacilli</taxon>
        <taxon>Bacillales</taxon>
        <taxon>Bacillaceae</taxon>
        <taxon>Paenalkalicoccus</taxon>
    </lineage>
</organism>
<evidence type="ECO:0000313" key="2">
    <source>
        <dbReference type="Proteomes" id="UP000318138"/>
    </source>
</evidence>
<proteinExistence type="predicted"/>
<gene>
    <name evidence="1" type="ORF">FLK61_33515</name>
</gene>